<name>A0A9E2L084_9SPIR</name>
<dbReference type="GO" id="GO:0140098">
    <property type="term" value="F:catalytic activity, acting on RNA"/>
    <property type="evidence" value="ECO:0007669"/>
    <property type="project" value="UniProtKB-ARBA"/>
</dbReference>
<organism evidence="2 3">
    <name type="scientific">Candidatus Treponema excrementipullorum</name>
    <dbReference type="NCBI Taxonomy" id="2838768"/>
    <lineage>
        <taxon>Bacteria</taxon>
        <taxon>Pseudomonadati</taxon>
        <taxon>Spirochaetota</taxon>
        <taxon>Spirochaetia</taxon>
        <taxon>Spirochaetales</taxon>
        <taxon>Treponemataceae</taxon>
        <taxon>Treponema</taxon>
    </lineage>
</organism>
<dbReference type="InterPro" id="IPR006224">
    <property type="entry name" value="PsdUridine_synth_RluA-like_CS"/>
</dbReference>
<reference evidence="2" key="1">
    <citation type="journal article" date="2021" name="PeerJ">
        <title>Extensive microbial diversity within the chicken gut microbiome revealed by metagenomics and culture.</title>
        <authorList>
            <person name="Gilroy R."/>
            <person name="Ravi A."/>
            <person name="Getino M."/>
            <person name="Pursley I."/>
            <person name="Horton D.L."/>
            <person name="Alikhan N.F."/>
            <person name="Baker D."/>
            <person name="Gharbi K."/>
            <person name="Hall N."/>
            <person name="Watson M."/>
            <person name="Adriaenssens E.M."/>
            <person name="Foster-Nyarko E."/>
            <person name="Jarju S."/>
            <person name="Secka A."/>
            <person name="Antonio M."/>
            <person name="Oren A."/>
            <person name="Chaudhuri R.R."/>
            <person name="La Ragione R."/>
            <person name="Hildebrand F."/>
            <person name="Pallen M.J."/>
        </authorList>
    </citation>
    <scope>NUCLEOTIDE SEQUENCE</scope>
    <source>
        <strain evidence="2">Gambia15-2214</strain>
    </source>
</reference>
<dbReference type="PANTHER" id="PTHR21600">
    <property type="entry name" value="MITOCHONDRIAL RNA PSEUDOURIDINE SYNTHASE"/>
    <property type="match status" value="1"/>
</dbReference>
<dbReference type="AlphaFoldDB" id="A0A9E2L084"/>
<dbReference type="PROSITE" id="PS01129">
    <property type="entry name" value="PSI_RLU"/>
    <property type="match status" value="1"/>
</dbReference>
<reference evidence="2" key="2">
    <citation type="submission" date="2021-04" db="EMBL/GenBank/DDBJ databases">
        <authorList>
            <person name="Gilroy R."/>
        </authorList>
    </citation>
    <scope>NUCLEOTIDE SEQUENCE</scope>
    <source>
        <strain evidence="2">Gambia15-2214</strain>
    </source>
</reference>
<evidence type="ECO:0000259" key="1">
    <source>
        <dbReference type="Pfam" id="PF00849"/>
    </source>
</evidence>
<dbReference type="CDD" id="cd02869">
    <property type="entry name" value="PseudoU_synth_RluA_like"/>
    <property type="match status" value="1"/>
</dbReference>
<dbReference type="GO" id="GO:0003723">
    <property type="term" value="F:RNA binding"/>
    <property type="evidence" value="ECO:0007669"/>
    <property type="project" value="InterPro"/>
</dbReference>
<dbReference type="EMBL" id="JAHLFV010000010">
    <property type="protein sequence ID" value="MBU3849022.1"/>
    <property type="molecule type" value="Genomic_DNA"/>
</dbReference>
<dbReference type="InterPro" id="IPR020103">
    <property type="entry name" value="PsdUridine_synth_cat_dom_sf"/>
</dbReference>
<dbReference type="GO" id="GO:0009982">
    <property type="term" value="F:pseudouridine synthase activity"/>
    <property type="evidence" value="ECO:0007669"/>
    <property type="project" value="InterPro"/>
</dbReference>
<sequence length="230" mass="25401">MSVLPIVFENEEIFVVNKPKGVAVQGGEGVKHPLDEMLTQRVGYKIYPVHRLDKDTSGLLVVAKNSKTAHTWIQLIAGGKVKKIYNALCFGLPHNLKPETAVGKTGTFTAAVGKDKKPAFTAYKILKSKKVILENSEGESQEEIVSLLELQLGTGRMHQIRIHLSQEGCPIVADDKYGLFKKNKWIKKQLGIKDLQLAAVQLQLPIGNTQKTLKISLPQHMTTALMALEL</sequence>
<evidence type="ECO:0000313" key="3">
    <source>
        <dbReference type="Proteomes" id="UP000823914"/>
    </source>
</evidence>
<protein>
    <submittedName>
        <fullName evidence="2">RluA family pseudouridine synthase</fullName>
    </submittedName>
</protein>
<dbReference type="Pfam" id="PF00849">
    <property type="entry name" value="PseudoU_synth_2"/>
    <property type="match status" value="1"/>
</dbReference>
<dbReference type="InterPro" id="IPR050188">
    <property type="entry name" value="RluA_PseudoU_synthase"/>
</dbReference>
<dbReference type="Gene3D" id="3.30.2350.10">
    <property type="entry name" value="Pseudouridine synthase"/>
    <property type="match status" value="1"/>
</dbReference>
<dbReference type="GO" id="GO:0001522">
    <property type="term" value="P:pseudouridine synthesis"/>
    <property type="evidence" value="ECO:0007669"/>
    <property type="project" value="InterPro"/>
</dbReference>
<dbReference type="GO" id="GO:0006396">
    <property type="term" value="P:RNA processing"/>
    <property type="evidence" value="ECO:0007669"/>
    <property type="project" value="UniProtKB-ARBA"/>
</dbReference>
<gene>
    <name evidence="2" type="ORF">IAA16_00475</name>
</gene>
<accession>A0A9E2L084</accession>
<evidence type="ECO:0000313" key="2">
    <source>
        <dbReference type="EMBL" id="MBU3849022.1"/>
    </source>
</evidence>
<dbReference type="InterPro" id="IPR006145">
    <property type="entry name" value="PsdUridine_synth_RsuA/RluA"/>
</dbReference>
<dbReference type="SUPFAM" id="SSF55120">
    <property type="entry name" value="Pseudouridine synthase"/>
    <property type="match status" value="1"/>
</dbReference>
<proteinExistence type="predicted"/>
<dbReference type="Proteomes" id="UP000823914">
    <property type="component" value="Unassembled WGS sequence"/>
</dbReference>
<comment type="caution">
    <text evidence="2">The sequence shown here is derived from an EMBL/GenBank/DDBJ whole genome shotgun (WGS) entry which is preliminary data.</text>
</comment>
<feature type="domain" description="Pseudouridine synthase RsuA/RluA-like" evidence="1">
    <location>
        <begin position="13"/>
        <end position="166"/>
    </location>
</feature>